<accession>A0A7W9EF43</accession>
<proteinExistence type="predicted"/>
<keyword evidence="3" id="KW-1185">Reference proteome</keyword>
<dbReference type="RefSeq" id="WP_281397044.1">
    <property type="nucleotide sequence ID" value="NZ_JACIJC010000002.1"/>
</dbReference>
<evidence type="ECO:0000256" key="1">
    <source>
        <dbReference type="SAM" id="Phobius"/>
    </source>
</evidence>
<evidence type="ECO:0000313" key="3">
    <source>
        <dbReference type="Proteomes" id="UP000549617"/>
    </source>
</evidence>
<name>A0A7W9EF43_9SPHN</name>
<dbReference type="Proteomes" id="UP000549617">
    <property type="component" value="Unassembled WGS sequence"/>
</dbReference>
<feature type="transmembrane region" description="Helical" evidence="1">
    <location>
        <begin position="7"/>
        <end position="24"/>
    </location>
</feature>
<dbReference type="AlphaFoldDB" id="A0A7W9EF43"/>
<gene>
    <name evidence="2" type="ORF">FHS49_001334</name>
</gene>
<organism evidence="2 3">
    <name type="scientific">Sphingobium boeckii</name>
    <dbReference type="NCBI Taxonomy" id="1082345"/>
    <lineage>
        <taxon>Bacteria</taxon>
        <taxon>Pseudomonadati</taxon>
        <taxon>Pseudomonadota</taxon>
        <taxon>Alphaproteobacteria</taxon>
        <taxon>Sphingomonadales</taxon>
        <taxon>Sphingomonadaceae</taxon>
        <taxon>Sphingobium</taxon>
    </lineage>
</organism>
<dbReference type="EMBL" id="JACIJC010000002">
    <property type="protein sequence ID" value="MBB5685326.1"/>
    <property type="molecule type" value="Genomic_DNA"/>
</dbReference>
<comment type="caution">
    <text evidence="2">The sequence shown here is derived from an EMBL/GenBank/DDBJ whole genome shotgun (WGS) entry which is preliminary data.</text>
</comment>
<keyword evidence="1" id="KW-1133">Transmembrane helix</keyword>
<evidence type="ECO:0000313" key="2">
    <source>
        <dbReference type="EMBL" id="MBB5685326.1"/>
    </source>
</evidence>
<reference evidence="2 3" key="1">
    <citation type="submission" date="2020-08" db="EMBL/GenBank/DDBJ databases">
        <title>Genomic Encyclopedia of Type Strains, Phase IV (KMG-IV): sequencing the most valuable type-strain genomes for metagenomic binning, comparative biology and taxonomic classification.</title>
        <authorList>
            <person name="Goeker M."/>
        </authorList>
    </citation>
    <scope>NUCLEOTIDE SEQUENCE [LARGE SCALE GENOMIC DNA]</scope>
    <source>
        <strain evidence="2 3">DSM 25079</strain>
    </source>
</reference>
<sequence length="41" mass="4403">MKRPHPLLILGIGVAIAAAGLWLWRDQGALVWMSGIVAACF</sequence>
<protein>
    <submittedName>
        <fullName evidence="2">Uncharacterized protein</fullName>
    </submittedName>
</protein>
<keyword evidence="1" id="KW-0812">Transmembrane</keyword>
<keyword evidence="1" id="KW-0472">Membrane</keyword>